<dbReference type="GO" id="GO:0004519">
    <property type="term" value="F:endonuclease activity"/>
    <property type="evidence" value="ECO:0007669"/>
    <property type="project" value="UniProtKB-KW"/>
</dbReference>
<gene>
    <name evidence="3" type="ORF">Strain138_002126</name>
    <name evidence="4" type="ORF">Strain318_002125</name>
</gene>
<dbReference type="RefSeq" id="WP_367885691.1">
    <property type="nucleotide sequence ID" value="NZ_CP130612.1"/>
</dbReference>
<dbReference type="EMBL" id="CP130613">
    <property type="protein sequence ID" value="WKW15723.1"/>
    <property type="molecule type" value="Genomic_DNA"/>
</dbReference>
<sequence length="319" mass="34194">MTIWKDTEIERAIFAEPLRAGCNSLHVLSGYASPQIVYSLLAREGATSVKVNVTVGMVVADGISLGAHRGFVSLQNIDYPGRVRVGYVVRGKPVHTKLYVWCQGRVPRFAFAGSANFTSNGLLGGYREVLVPADPAAGLALVNSVAATSISCDDPKMPGELVVLNPRARARVTGVIPQYRPWQGEGEKFADISLLNSRTATGVAYGLNWGHRPGRDRDQSYLPVPAVVARSGFLPRRGLRFTLLSASGTALSAVVAQDGDKAIETPDSNAIMGRFIRSELGLPSGALIEASDLKRAKVTGFRLYAVDDETFAIEFGLFG</sequence>
<dbReference type="AlphaFoldDB" id="A0AA49JVM1"/>
<keyword evidence="5" id="KW-1185">Reference proteome</keyword>
<dbReference type="InterPro" id="IPR019065">
    <property type="entry name" value="RE_NgoFVII_N"/>
</dbReference>
<dbReference type="KEGG" id="pspc:Strain318_002125"/>
<dbReference type="GO" id="GO:0016787">
    <property type="term" value="F:hydrolase activity"/>
    <property type="evidence" value="ECO:0007669"/>
    <property type="project" value="UniProtKB-KW"/>
</dbReference>
<dbReference type="EC" id="3.1.21.-" evidence="3"/>
<evidence type="ECO:0000259" key="2">
    <source>
        <dbReference type="Pfam" id="PF20731"/>
    </source>
</evidence>
<evidence type="ECO:0000313" key="3">
    <source>
        <dbReference type="EMBL" id="WKW12816.1"/>
    </source>
</evidence>
<name>A0AA49JVM1_9BACT</name>
<accession>A0AA49K1X6</accession>
<dbReference type="Pfam" id="PF09565">
    <property type="entry name" value="RE_NgoFVII"/>
    <property type="match status" value="1"/>
</dbReference>
<organism evidence="3">
    <name type="scientific">Pseudogemmatithrix spongiicola</name>
    <dbReference type="NCBI Taxonomy" id="3062599"/>
    <lineage>
        <taxon>Bacteria</taxon>
        <taxon>Pseudomonadati</taxon>
        <taxon>Gemmatimonadota</taxon>
        <taxon>Gemmatimonadia</taxon>
        <taxon>Gemmatimonadales</taxon>
        <taxon>Gemmatimonadaceae</taxon>
        <taxon>Pseudogemmatithrix</taxon>
    </lineage>
</organism>
<dbReference type="REBASE" id="743567">
    <property type="entry name" value="Gba318ORF2126P"/>
</dbReference>
<feature type="domain" description="Restriction endonuclease type II NgoFVII C-terminal B3-like DNA-binding" evidence="2">
    <location>
        <begin position="191"/>
        <end position="306"/>
    </location>
</feature>
<protein>
    <submittedName>
        <fullName evidence="3">NgoFVII family restriction endonuclease</fullName>
        <ecNumber evidence="3">3.1.21.-</ecNumber>
    </submittedName>
</protein>
<dbReference type="Proteomes" id="UP001229955">
    <property type="component" value="Chromosome"/>
</dbReference>
<keyword evidence="3" id="KW-0255">Endonuclease</keyword>
<dbReference type="Pfam" id="PF20731">
    <property type="entry name" value="RE_NgoFVII_C"/>
    <property type="match status" value="1"/>
</dbReference>
<proteinExistence type="predicted"/>
<evidence type="ECO:0000313" key="4">
    <source>
        <dbReference type="EMBL" id="WKW15723.1"/>
    </source>
</evidence>
<dbReference type="CDD" id="cd09117">
    <property type="entry name" value="PLDc_Bfil_DEXD_like"/>
    <property type="match status" value="1"/>
</dbReference>
<evidence type="ECO:0000313" key="5">
    <source>
        <dbReference type="Proteomes" id="UP001229955"/>
    </source>
</evidence>
<feature type="domain" description="Restriction endonuclease type II NgoFVII N-terminal" evidence="1">
    <location>
        <begin position="8"/>
        <end position="153"/>
    </location>
</feature>
<dbReference type="EMBL" id="CP130612">
    <property type="protein sequence ID" value="WKW12816.1"/>
    <property type="molecule type" value="Genomic_DNA"/>
</dbReference>
<reference evidence="3" key="1">
    <citation type="submission" date="2023-07" db="EMBL/GenBank/DDBJ databases">
        <authorList>
            <person name="Haufschild T."/>
            <person name="Kallscheuer N."/>
            <person name="Hammer J."/>
            <person name="Kohn T."/>
            <person name="Kabuu M."/>
            <person name="Jogler M."/>
            <person name="Wohfarth N."/>
            <person name="Heuer A."/>
            <person name="Rohde M."/>
            <person name="van Teeseling M.C.F."/>
            <person name="Jogler C."/>
        </authorList>
    </citation>
    <scope>NUCLEOTIDE SEQUENCE</scope>
    <source>
        <strain evidence="3">Strain 138</strain>
        <strain evidence="4">Strain 318</strain>
    </source>
</reference>
<dbReference type="REBASE" id="743565">
    <property type="entry name" value="Gba138ORF2127P"/>
</dbReference>
<dbReference type="Gene3D" id="3.30.870.10">
    <property type="entry name" value="Endonuclease Chain A"/>
    <property type="match status" value="1"/>
</dbReference>
<keyword evidence="3" id="KW-0378">Hydrolase</keyword>
<accession>A0AA49JVM1</accession>
<evidence type="ECO:0000259" key="1">
    <source>
        <dbReference type="Pfam" id="PF09565"/>
    </source>
</evidence>
<dbReference type="InterPro" id="IPR048923">
    <property type="entry name" value="RE_NgoFVII_C"/>
</dbReference>
<keyword evidence="3" id="KW-0540">Nuclease</keyword>